<dbReference type="Proteomes" id="UP000887023">
    <property type="component" value="Chromosome"/>
</dbReference>
<dbReference type="Gene3D" id="3.50.20.10">
    <property type="entry name" value="Pyruvoyl-Dependent Histidine Decarboxylase, subunit B"/>
    <property type="match status" value="1"/>
</dbReference>
<dbReference type="SFLD" id="SFLDS00055">
    <property type="entry name" value="Pyruvoyl-Dependent_Histidine/A"/>
    <property type="match status" value="1"/>
</dbReference>
<dbReference type="EC" id="4.1.1.19" evidence="3"/>
<dbReference type="PANTHER" id="PTHR40438:SF1">
    <property type="entry name" value="PYRUVOYL-DEPENDENT ARGININE DECARBOXYLASE"/>
    <property type="match status" value="1"/>
</dbReference>
<evidence type="ECO:0000256" key="1">
    <source>
        <dbReference type="ARBA" id="ARBA00001928"/>
    </source>
</evidence>
<evidence type="ECO:0000256" key="3">
    <source>
        <dbReference type="ARBA" id="ARBA00012426"/>
    </source>
</evidence>
<dbReference type="Pfam" id="PF01862">
    <property type="entry name" value="PvlArgDC"/>
    <property type="match status" value="1"/>
</dbReference>
<evidence type="ECO:0000256" key="6">
    <source>
        <dbReference type="ARBA" id="ARBA00023239"/>
    </source>
</evidence>
<dbReference type="InterPro" id="IPR002724">
    <property type="entry name" value="Pyruvoyl-dep_arg_deCO2ase"/>
</dbReference>
<name>A0ABX8SDB0_9ACTN</name>
<dbReference type="InterPro" id="IPR016105">
    <property type="entry name" value="Pyr-dep_his/arg-deCO2ase_sand"/>
</dbReference>
<keyword evidence="7" id="KW-0670">Pyruvate</keyword>
<dbReference type="EMBL" id="CP079105">
    <property type="protein sequence ID" value="QXQ15903.1"/>
    <property type="molecule type" value="Genomic_DNA"/>
</dbReference>
<comment type="cofactor">
    <cofactor evidence="1">
        <name>pyruvate</name>
        <dbReference type="ChEBI" id="CHEBI:15361"/>
    </cofactor>
</comment>
<evidence type="ECO:0000256" key="5">
    <source>
        <dbReference type="ARBA" id="ARBA00022793"/>
    </source>
</evidence>
<sequence>MNIELGTAIGTAPTSLAAFDAALRVLGVGEANLIRLSSVIPPNSAIVATDRVRKPINWGDRLYCVYAEQRATRPGQTAAAGIGWALSDDGSGAGLFVEHEAETESEVIDLIHASLEDMTSNRPGGFSRPAYRTVATRCEDRPVCALVLAAYQSTPWFTGGAR</sequence>
<accession>A0ABX8SDB0</accession>
<evidence type="ECO:0000256" key="2">
    <source>
        <dbReference type="ARBA" id="ARBA00008611"/>
    </source>
</evidence>
<keyword evidence="6" id="KW-0456">Lyase</keyword>
<comment type="catalytic activity">
    <reaction evidence="8">
        <text>L-arginine + H(+) = agmatine + CO2</text>
        <dbReference type="Rhea" id="RHEA:17641"/>
        <dbReference type="ChEBI" id="CHEBI:15378"/>
        <dbReference type="ChEBI" id="CHEBI:16526"/>
        <dbReference type="ChEBI" id="CHEBI:32682"/>
        <dbReference type="ChEBI" id="CHEBI:58145"/>
        <dbReference type="EC" id="4.1.1.19"/>
    </reaction>
</comment>
<proteinExistence type="inferred from homology"/>
<dbReference type="SUPFAM" id="SSF56271">
    <property type="entry name" value="Pyruvoyl-dependent histidine and arginine decarboxylases"/>
    <property type="match status" value="1"/>
</dbReference>
<reference evidence="9" key="1">
    <citation type="submission" date="2021-07" db="EMBL/GenBank/DDBJ databases">
        <title>Candidatus Kaistella beijingensis sp. nov. isolated from a municipal wastewater treatment plant is involved in sludge foaming.</title>
        <authorList>
            <person name="Song Y."/>
            <person name="Liu S.-J."/>
        </authorList>
    </citation>
    <scope>NUCLEOTIDE SEQUENCE</scope>
    <source>
        <strain evidence="9">DSM 43998</strain>
    </source>
</reference>
<dbReference type="SFLD" id="SFLDG01170">
    <property type="entry name" value="Pyruvoyl-dependent_arginine_de"/>
    <property type="match status" value="1"/>
</dbReference>
<evidence type="ECO:0000313" key="9">
    <source>
        <dbReference type="EMBL" id="QXQ15903.1"/>
    </source>
</evidence>
<evidence type="ECO:0000256" key="7">
    <source>
        <dbReference type="ARBA" id="ARBA00023317"/>
    </source>
</evidence>
<dbReference type="PANTHER" id="PTHR40438">
    <property type="entry name" value="PYRUVOYL-DEPENDENT ARGININE DECARBOXYLASE"/>
    <property type="match status" value="1"/>
</dbReference>
<keyword evidence="10" id="KW-1185">Reference proteome</keyword>
<protein>
    <recommendedName>
        <fullName evidence="4">Pyruvoyl-dependent arginine decarboxylase AaxB</fullName>
        <ecNumber evidence="3">4.1.1.19</ecNumber>
    </recommendedName>
</protein>
<evidence type="ECO:0000256" key="8">
    <source>
        <dbReference type="ARBA" id="ARBA00049309"/>
    </source>
</evidence>
<dbReference type="InterPro" id="IPR016104">
    <property type="entry name" value="Pyr-dep_his/arg-deCO2ase"/>
</dbReference>
<evidence type="ECO:0000313" key="10">
    <source>
        <dbReference type="Proteomes" id="UP000887023"/>
    </source>
</evidence>
<evidence type="ECO:0000256" key="4">
    <source>
        <dbReference type="ARBA" id="ARBA00014727"/>
    </source>
</evidence>
<gene>
    <name evidence="9" type="ORF">KV203_13005</name>
</gene>
<comment type="similarity">
    <text evidence="2">Belongs to the pyruvoyl-dependent arginine decarboxylase family.</text>
</comment>
<keyword evidence="5" id="KW-0210">Decarboxylase</keyword>
<organism evidence="9 10">
    <name type="scientific">Skermania pinensis</name>
    <dbReference type="NCBI Taxonomy" id="39122"/>
    <lineage>
        <taxon>Bacteria</taxon>
        <taxon>Bacillati</taxon>
        <taxon>Actinomycetota</taxon>
        <taxon>Actinomycetes</taxon>
        <taxon>Mycobacteriales</taxon>
        <taxon>Gordoniaceae</taxon>
        <taxon>Skermania</taxon>
    </lineage>
</organism>